<comment type="caution">
    <text evidence="5">The sequence shown here is derived from an EMBL/GenBank/DDBJ whole genome shotgun (WGS) entry which is preliminary data.</text>
</comment>
<evidence type="ECO:0000256" key="1">
    <source>
        <dbReference type="ARBA" id="ARBA00001526"/>
    </source>
</evidence>
<sequence length="293" mass="33070">MKKYALLSLLFVCFKIVSVSGQKSQETVSLVNEINRLIEQTEGRFGIAFKNLQNNDTIFINAHEYFHAASTMKTPVMLEVFNQEKQAKFKITDSIIVKNEFQSIVDKSSYSLSILDDSDDILYAKIGKKMTIQDLTYEMMTKSSNLSTNILIDKVGAENVTKLLESLNIKENIVLRGVEDQKAFEAGLNNKTTPYGLMQIFEHIASTQAHNSLMMNILFDQKFNEIIPANLPKNVKVAHKTGSIKGVQHDSGIVFLPDGRKYVLILLSKNLKNEDDGVKTLAQISKLIYDYMN</sequence>
<evidence type="ECO:0000259" key="4">
    <source>
        <dbReference type="Pfam" id="PF13354"/>
    </source>
</evidence>
<dbReference type="PANTHER" id="PTHR35333:SF3">
    <property type="entry name" value="BETA-LACTAMASE-TYPE TRANSPEPTIDASE FOLD CONTAINING PROTEIN"/>
    <property type="match status" value="1"/>
</dbReference>
<feature type="domain" description="Beta-lactamase class A catalytic" evidence="4">
    <location>
        <begin position="46"/>
        <end position="266"/>
    </location>
</feature>
<gene>
    <name evidence="5" type="ORF">EGI31_20495</name>
</gene>
<dbReference type="GO" id="GO:0008800">
    <property type="term" value="F:beta-lactamase activity"/>
    <property type="evidence" value="ECO:0007669"/>
    <property type="project" value="UniProtKB-EC"/>
</dbReference>
<dbReference type="PANTHER" id="PTHR35333">
    <property type="entry name" value="BETA-LACTAMASE"/>
    <property type="match status" value="1"/>
</dbReference>
<dbReference type="EMBL" id="RJUF01000182">
    <property type="protein sequence ID" value="MCP9765320.1"/>
    <property type="molecule type" value="Genomic_DNA"/>
</dbReference>
<name>A0AAE3H710_9BACT</name>
<dbReference type="AlphaFoldDB" id="A0AAE3H710"/>
<accession>A0AAE3H710</accession>
<keyword evidence="6" id="KW-1185">Reference proteome</keyword>
<dbReference type="RefSeq" id="WP_255039013.1">
    <property type="nucleotide sequence ID" value="NZ_RJUF01000182.1"/>
</dbReference>
<comment type="similarity">
    <text evidence="2">Belongs to the class-A beta-lactamase family.</text>
</comment>
<reference evidence="5 6" key="1">
    <citation type="submission" date="2018-11" db="EMBL/GenBank/DDBJ databases">
        <title>Novel bacteria species description.</title>
        <authorList>
            <person name="Han J.-H."/>
        </authorList>
    </citation>
    <scope>NUCLEOTIDE SEQUENCE [LARGE SCALE GENOMIC DNA]</scope>
    <source>
        <strain evidence="5 6">KCTC23259</strain>
    </source>
</reference>
<dbReference type="Pfam" id="PF13354">
    <property type="entry name" value="Beta-lactamase2"/>
    <property type="match status" value="1"/>
</dbReference>
<dbReference type="SUPFAM" id="SSF56601">
    <property type="entry name" value="beta-lactamase/transpeptidase-like"/>
    <property type="match status" value="1"/>
</dbReference>
<dbReference type="GO" id="GO:0046677">
    <property type="term" value="P:response to antibiotic"/>
    <property type="evidence" value="ECO:0007669"/>
    <property type="project" value="InterPro"/>
</dbReference>
<evidence type="ECO:0000313" key="5">
    <source>
        <dbReference type="EMBL" id="MCP9765320.1"/>
    </source>
</evidence>
<dbReference type="InterPro" id="IPR000871">
    <property type="entry name" value="Beta-lactam_class-A"/>
</dbReference>
<evidence type="ECO:0000313" key="6">
    <source>
        <dbReference type="Proteomes" id="UP001204144"/>
    </source>
</evidence>
<dbReference type="Proteomes" id="UP001204144">
    <property type="component" value="Unassembled WGS sequence"/>
</dbReference>
<organism evidence="5 6">
    <name type="scientific">Lacihabitans soyangensis</name>
    <dbReference type="NCBI Taxonomy" id="869394"/>
    <lineage>
        <taxon>Bacteria</taxon>
        <taxon>Pseudomonadati</taxon>
        <taxon>Bacteroidota</taxon>
        <taxon>Cytophagia</taxon>
        <taxon>Cytophagales</taxon>
        <taxon>Leadbetterellaceae</taxon>
        <taxon>Lacihabitans</taxon>
    </lineage>
</organism>
<comment type="catalytic activity">
    <reaction evidence="1">
        <text>a beta-lactam + H2O = a substituted beta-amino acid</text>
        <dbReference type="Rhea" id="RHEA:20401"/>
        <dbReference type="ChEBI" id="CHEBI:15377"/>
        <dbReference type="ChEBI" id="CHEBI:35627"/>
        <dbReference type="ChEBI" id="CHEBI:140347"/>
        <dbReference type="EC" id="3.5.2.6"/>
    </reaction>
</comment>
<evidence type="ECO:0000256" key="2">
    <source>
        <dbReference type="ARBA" id="ARBA00009009"/>
    </source>
</evidence>
<protein>
    <recommendedName>
        <fullName evidence="3">beta-lactamase</fullName>
        <ecNumber evidence="3">3.5.2.6</ecNumber>
    </recommendedName>
</protein>
<dbReference type="Gene3D" id="3.40.710.10">
    <property type="entry name" value="DD-peptidase/beta-lactamase superfamily"/>
    <property type="match status" value="1"/>
</dbReference>
<proteinExistence type="inferred from homology"/>
<dbReference type="InterPro" id="IPR045155">
    <property type="entry name" value="Beta-lactam_cat"/>
</dbReference>
<dbReference type="InterPro" id="IPR012338">
    <property type="entry name" value="Beta-lactam/transpept-like"/>
</dbReference>
<dbReference type="EC" id="3.5.2.6" evidence="3"/>
<evidence type="ECO:0000256" key="3">
    <source>
        <dbReference type="ARBA" id="ARBA00012865"/>
    </source>
</evidence>
<dbReference type="GO" id="GO:0030655">
    <property type="term" value="P:beta-lactam antibiotic catabolic process"/>
    <property type="evidence" value="ECO:0007669"/>
    <property type="project" value="InterPro"/>
</dbReference>
<keyword evidence="5" id="KW-0378">Hydrolase</keyword>